<protein>
    <recommendedName>
        <fullName evidence="5">Sex-regulated protein janus-B</fullName>
    </recommendedName>
</protein>
<dbReference type="InterPro" id="IPR007702">
    <property type="entry name" value="Janus"/>
</dbReference>
<comment type="function">
    <text evidence="1">JanA and janB regulate somatic sex differentiation.</text>
</comment>
<evidence type="ECO:0000256" key="2">
    <source>
        <dbReference type="ARBA" id="ARBA00010971"/>
    </source>
</evidence>
<dbReference type="Pfam" id="PF05005">
    <property type="entry name" value="Ocnus"/>
    <property type="match status" value="1"/>
</dbReference>
<dbReference type="OMA" id="GYHAQNF"/>
<reference evidence="9 10" key="1">
    <citation type="submission" date="2014-11" db="EMBL/GenBank/DDBJ databases">
        <title>Genetic blueprint of the zoonotic pathogen Toxocara canis.</title>
        <authorList>
            <person name="Zhu X.-Q."/>
            <person name="Korhonen P.K."/>
            <person name="Cai H."/>
            <person name="Young N.D."/>
            <person name="Nejsum P."/>
            <person name="von Samson-Himmelstjerna G."/>
            <person name="Boag P.R."/>
            <person name="Tan P."/>
            <person name="Li Q."/>
            <person name="Min J."/>
            <person name="Yang Y."/>
            <person name="Wang X."/>
            <person name="Fang X."/>
            <person name="Hall R.S."/>
            <person name="Hofmann A."/>
            <person name="Sternberg P.W."/>
            <person name="Jex A.R."/>
            <person name="Gasser R.B."/>
        </authorList>
    </citation>
    <scope>NUCLEOTIDE SEQUENCE [LARGE SCALE GENOMIC DNA]</scope>
    <source>
        <strain evidence="9">PN_DK_2014</strain>
    </source>
</reference>
<evidence type="ECO:0000256" key="1">
    <source>
        <dbReference type="ARBA" id="ARBA00002508"/>
    </source>
</evidence>
<feature type="binding site" evidence="7">
    <location>
        <position position="77"/>
    </location>
    <ligand>
        <name>substrate</name>
    </ligand>
</feature>
<evidence type="ECO:0000256" key="6">
    <source>
        <dbReference type="PIRSR" id="PIRSR607702-1"/>
    </source>
</evidence>
<keyword evidence="3" id="KW-0221">Differentiation</keyword>
<dbReference type="EMBL" id="JPKZ01000388">
    <property type="protein sequence ID" value="KHN87610.1"/>
    <property type="molecule type" value="Genomic_DNA"/>
</dbReference>
<proteinExistence type="inferred from homology"/>
<dbReference type="AlphaFoldDB" id="A0A0B2W351"/>
<name>A0A0B2W351_TOXCA</name>
<dbReference type="InterPro" id="IPR038596">
    <property type="entry name" value="Janus_sf"/>
</dbReference>
<keyword evidence="10" id="KW-1185">Reference proteome</keyword>
<comment type="similarity">
    <text evidence="2">Belongs to the janus family.</text>
</comment>
<dbReference type="OrthoDB" id="10249612at2759"/>
<dbReference type="GO" id="GO:0007548">
    <property type="term" value="P:sex differentiation"/>
    <property type="evidence" value="ECO:0007669"/>
    <property type="project" value="UniProtKB-KW"/>
</dbReference>
<dbReference type="GO" id="GO:0101006">
    <property type="term" value="F:protein histidine phosphatase activity"/>
    <property type="evidence" value="ECO:0007669"/>
    <property type="project" value="TreeGrafter"/>
</dbReference>
<gene>
    <name evidence="9" type="primary">janA</name>
    <name evidence="9" type="ORF">Tcan_06378</name>
</gene>
<comment type="caution">
    <text evidence="9">The sequence shown here is derived from an EMBL/GenBank/DDBJ whole genome shotgun (WGS) entry which is preliminary data.</text>
</comment>
<evidence type="ECO:0000256" key="8">
    <source>
        <dbReference type="SAM" id="Phobius"/>
    </source>
</evidence>
<dbReference type="PANTHER" id="PTHR12258">
    <property type="entry name" value="JANUS-A/JANUS-B"/>
    <property type="match status" value="1"/>
</dbReference>
<dbReference type="FunFam" id="3.50.20.20:FF:000002">
    <property type="entry name" value="Sex-regulated protein janus-B"/>
    <property type="match status" value="1"/>
</dbReference>
<evidence type="ECO:0000256" key="3">
    <source>
        <dbReference type="ARBA" id="ARBA00022782"/>
    </source>
</evidence>
<sequence>MVRDSQSSSSSICSAQSRSHFPCFWWISALVAVLSILIGIIVIMRLKSRNASTSLKNLAMPLTSVADVDIDPQGVFKYILIKVMDKASNEEKLIVRGYKRCPFHGDVLEETEKAVGSDFKLKCLGGGRIRHEPDKHEILVYGYSQGYGPADHQKSVDILKTKYPDYKITFSSEGY</sequence>
<feature type="transmembrane region" description="Helical" evidence="8">
    <location>
        <begin position="24"/>
        <end position="46"/>
    </location>
</feature>
<keyword evidence="4" id="KW-0726">Sexual differentiation</keyword>
<evidence type="ECO:0000256" key="5">
    <source>
        <dbReference type="ARBA" id="ARBA00068496"/>
    </source>
</evidence>
<keyword evidence="8" id="KW-1133">Transmembrane helix</keyword>
<organism evidence="9 10">
    <name type="scientific">Toxocara canis</name>
    <name type="common">Canine roundworm</name>
    <dbReference type="NCBI Taxonomy" id="6265"/>
    <lineage>
        <taxon>Eukaryota</taxon>
        <taxon>Metazoa</taxon>
        <taxon>Ecdysozoa</taxon>
        <taxon>Nematoda</taxon>
        <taxon>Chromadorea</taxon>
        <taxon>Rhabditida</taxon>
        <taxon>Spirurina</taxon>
        <taxon>Ascaridomorpha</taxon>
        <taxon>Ascaridoidea</taxon>
        <taxon>Toxocaridae</taxon>
        <taxon>Toxocara</taxon>
    </lineage>
</organism>
<keyword evidence="8" id="KW-0812">Transmembrane</keyword>
<dbReference type="GO" id="GO:0030154">
    <property type="term" value="P:cell differentiation"/>
    <property type="evidence" value="ECO:0007669"/>
    <property type="project" value="UniProtKB-KW"/>
</dbReference>
<evidence type="ECO:0000256" key="7">
    <source>
        <dbReference type="PIRSR" id="PIRSR607702-2"/>
    </source>
</evidence>
<evidence type="ECO:0000313" key="10">
    <source>
        <dbReference type="Proteomes" id="UP000031036"/>
    </source>
</evidence>
<feature type="active site" description="Proton acceptor" evidence="6">
    <location>
        <position position="104"/>
    </location>
</feature>
<dbReference type="STRING" id="6265.A0A0B2W351"/>
<dbReference type="GO" id="GO:0005829">
    <property type="term" value="C:cytosol"/>
    <property type="evidence" value="ECO:0007669"/>
    <property type="project" value="TreeGrafter"/>
</dbReference>
<dbReference type="Proteomes" id="UP000031036">
    <property type="component" value="Unassembled WGS sequence"/>
</dbReference>
<evidence type="ECO:0000256" key="4">
    <source>
        <dbReference type="ARBA" id="ARBA00022928"/>
    </source>
</evidence>
<dbReference type="SUPFAM" id="SSF143724">
    <property type="entry name" value="PHP14-like"/>
    <property type="match status" value="1"/>
</dbReference>
<accession>A0A0B2W351</accession>
<dbReference type="Gene3D" id="3.50.20.20">
    <property type="entry name" value="Janus/Ocnus"/>
    <property type="match status" value="1"/>
</dbReference>
<evidence type="ECO:0000313" key="9">
    <source>
        <dbReference type="EMBL" id="KHN87610.1"/>
    </source>
</evidence>
<keyword evidence="8" id="KW-0472">Membrane</keyword>
<dbReference type="PANTHER" id="PTHR12258:SF5">
    <property type="entry name" value="BCDNA.GH02250-RELATED"/>
    <property type="match status" value="1"/>
</dbReference>